<evidence type="ECO:0000256" key="9">
    <source>
        <dbReference type="ARBA" id="ARBA00047911"/>
    </source>
</evidence>
<organism evidence="13">
    <name type="scientific">candidate division WOR-3 bacterium</name>
    <dbReference type="NCBI Taxonomy" id="2052148"/>
    <lineage>
        <taxon>Bacteria</taxon>
        <taxon>Bacteria division WOR-3</taxon>
    </lineage>
</organism>
<dbReference type="GO" id="GO:0046394">
    <property type="term" value="P:carboxylic acid biosynthetic process"/>
    <property type="evidence" value="ECO:0007669"/>
    <property type="project" value="UniProtKB-ARBA"/>
</dbReference>
<dbReference type="InterPro" id="IPR018300">
    <property type="entry name" value="Aminotrans_IV_CS"/>
</dbReference>
<dbReference type="FunFam" id="3.20.10.10:FF:000002">
    <property type="entry name" value="D-alanine aminotransferase"/>
    <property type="match status" value="1"/>
</dbReference>
<dbReference type="SUPFAM" id="SSF56752">
    <property type="entry name" value="D-aminoacid aminotransferase-like PLP-dependent enzymes"/>
    <property type="match status" value="1"/>
</dbReference>
<evidence type="ECO:0000256" key="1">
    <source>
        <dbReference type="ARBA" id="ARBA00001933"/>
    </source>
</evidence>
<sequence length="295" mass="33346">MDDFPDYCYIRSNDQPDGVIVPKREARISPDDRGFYFADGVYEVMRTYQGKIFRLEEHLKRFRNSLAAVEIQLPGLAKLGSICEELLKRNRLEGKDVFFYIQATRGVWQRNLLFPPAEVLPTLYVSVTPIVPAVKEREQGIKVITVEDIRWQRCDIKAIGLLASVLARNRARAVGADEALFVRNGVLTEGTHTNLFMVKNGVVLTHPLNNHILPGVTRTVVLELCMRVGIEVEERFVQETELVEMDEVFVTSTTWEVVPVVMVNGQAVGNGGPGIITRRLQQAFKEFIYPSGLRA</sequence>
<comment type="similarity">
    <text evidence="2 10">Belongs to the class-IV pyridoxal-phosphate-dependent aminotransferase family.</text>
</comment>
<comment type="function">
    <text evidence="12">Acts on the D-isomers of alanine, leucine, aspartate, glutamate, aminobutyrate, norvaline and asparagine. The enzyme transfers an amino group from a substrate D-amino acid to the pyridoxal phosphate cofactor to form pyridoxamine and an alpha-keto acid in the first half-reaction.</text>
</comment>
<dbReference type="InterPro" id="IPR043132">
    <property type="entry name" value="BCAT-like_C"/>
</dbReference>
<dbReference type="AlphaFoldDB" id="A0A7V3V066"/>
<dbReference type="EMBL" id="DTMZ01000142">
    <property type="protein sequence ID" value="HGD13625.1"/>
    <property type="molecule type" value="Genomic_DNA"/>
</dbReference>
<comment type="catalytic activity">
    <reaction evidence="9 12">
        <text>D-alanine + 2-oxoglutarate = D-glutamate + pyruvate</text>
        <dbReference type="Rhea" id="RHEA:15869"/>
        <dbReference type="ChEBI" id="CHEBI:15361"/>
        <dbReference type="ChEBI" id="CHEBI:16810"/>
        <dbReference type="ChEBI" id="CHEBI:29986"/>
        <dbReference type="ChEBI" id="CHEBI:57416"/>
        <dbReference type="EC" id="2.6.1.21"/>
    </reaction>
</comment>
<evidence type="ECO:0000256" key="5">
    <source>
        <dbReference type="ARBA" id="ARBA00021779"/>
    </source>
</evidence>
<proteinExistence type="inferred from homology"/>
<dbReference type="GO" id="GO:0047810">
    <property type="term" value="F:D-alanine-2-oxoglutarate aminotransferase activity"/>
    <property type="evidence" value="ECO:0007669"/>
    <property type="project" value="UniProtKB-EC"/>
</dbReference>
<dbReference type="GO" id="GO:0030170">
    <property type="term" value="F:pyridoxal phosphate binding"/>
    <property type="evidence" value="ECO:0007669"/>
    <property type="project" value="InterPro"/>
</dbReference>
<dbReference type="GO" id="GO:0005829">
    <property type="term" value="C:cytosol"/>
    <property type="evidence" value="ECO:0007669"/>
    <property type="project" value="TreeGrafter"/>
</dbReference>
<dbReference type="InterPro" id="IPR005784">
    <property type="entry name" value="D_amino_transT"/>
</dbReference>
<dbReference type="Gene3D" id="3.30.470.10">
    <property type="match status" value="1"/>
</dbReference>
<reference evidence="13" key="1">
    <citation type="journal article" date="2020" name="mSystems">
        <title>Genome- and Community-Level Interaction Insights into Carbon Utilization and Element Cycling Functions of Hydrothermarchaeota in Hydrothermal Sediment.</title>
        <authorList>
            <person name="Zhou Z."/>
            <person name="Liu Y."/>
            <person name="Xu W."/>
            <person name="Pan J."/>
            <person name="Luo Z.H."/>
            <person name="Li M."/>
        </authorList>
    </citation>
    <scope>NUCLEOTIDE SEQUENCE [LARGE SCALE GENOMIC DNA]</scope>
    <source>
        <strain evidence="13">SpSt-914</strain>
    </source>
</reference>
<dbReference type="GO" id="GO:0008652">
    <property type="term" value="P:amino acid biosynthetic process"/>
    <property type="evidence" value="ECO:0007669"/>
    <property type="project" value="UniProtKB-ARBA"/>
</dbReference>
<evidence type="ECO:0000256" key="10">
    <source>
        <dbReference type="RuleBase" id="RU004106"/>
    </source>
</evidence>
<evidence type="ECO:0000256" key="12">
    <source>
        <dbReference type="RuleBase" id="RU004520"/>
    </source>
</evidence>
<gene>
    <name evidence="13" type="primary">dat</name>
    <name evidence="13" type="ORF">ENX16_06070</name>
</gene>
<evidence type="ECO:0000256" key="7">
    <source>
        <dbReference type="ARBA" id="ARBA00022679"/>
    </source>
</evidence>
<accession>A0A7V3V066</accession>
<dbReference type="InterPro" id="IPR043131">
    <property type="entry name" value="BCAT-like_N"/>
</dbReference>
<dbReference type="InterPro" id="IPR050571">
    <property type="entry name" value="Class-IV_PLP-Dep_Aminotrnsfr"/>
</dbReference>
<keyword evidence="6 13" id="KW-0032">Aminotransferase</keyword>
<evidence type="ECO:0000313" key="13">
    <source>
        <dbReference type="EMBL" id="HGD13625.1"/>
    </source>
</evidence>
<evidence type="ECO:0000256" key="3">
    <source>
        <dbReference type="ARBA" id="ARBA00011738"/>
    </source>
</evidence>
<dbReference type="InterPro" id="IPR036038">
    <property type="entry name" value="Aminotransferase-like"/>
</dbReference>
<dbReference type="Gene3D" id="3.20.10.10">
    <property type="entry name" value="D-amino Acid Aminotransferase, subunit A, domain 2"/>
    <property type="match status" value="1"/>
</dbReference>
<protein>
    <recommendedName>
        <fullName evidence="5 12">D-alanine aminotransferase</fullName>
        <ecNumber evidence="4 12">2.6.1.21</ecNumber>
    </recommendedName>
</protein>
<keyword evidence="8 11" id="KW-0663">Pyridoxal phosphate</keyword>
<name>A0A7V3V066_UNCW3</name>
<comment type="caution">
    <text evidence="13">The sequence shown here is derived from an EMBL/GenBank/DDBJ whole genome shotgun (WGS) entry which is preliminary data.</text>
</comment>
<evidence type="ECO:0000256" key="11">
    <source>
        <dbReference type="RuleBase" id="RU004516"/>
    </source>
</evidence>
<evidence type="ECO:0000256" key="8">
    <source>
        <dbReference type="ARBA" id="ARBA00022898"/>
    </source>
</evidence>
<dbReference type="GO" id="GO:0046416">
    <property type="term" value="P:D-amino acid metabolic process"/>
    <property type="evidence" value="ECO:0007669"/>
    <property type="project" value="InterPro"/>
</dbReference>
<dbReference type="PROSITE" id="PS00770">
    <property type="entry name" value="AA_TRANSFER_CLASS_4"/>
    <property type="match status" value="1"/>
</dbReference>
<evidence type="ECO:0000256" key="2">
    <source>
        <dbReference type="ARBA" id="ARBA00009320"/>
    </source>
</evidence>
<dbReference type="CDD" id="cd01558">
    <property type="entry name" value="D-AAT_like"/>
    <property type="match status" value="1"/>
</dbReference>
<dbReference type="InterPro" id="IPR001544">
    <property type="entry name" value="Aminotrans_IV"/>
</dbReference>
<dbReference type="NCBIfam" id="TIGR01121">
    <property type="entry name" value="D_amino_aminoT"/>
    <property type="match status" value="1"/>
</dbReference>
<keyword evidence="7 13" id="KW-0808">Transferase</keyword>
<dbReference type="PANTHER" id="PTHR42743:SF10">
    <property type="entry name" value="D-ALANINE AMINOTRANSFERASE"/>
    <property type="match status" value="1"/>
</dbReference>
<comment type="cofactor">
    <cofactor evidence="1 11">
        <name>pyridoxal 5'-phosphate</name>
        <dbReference type="ChEBI" id="CHEBI:597326"/>
    </cofactor>
</comment>
<evidence type="ECO:0000256" key="4">
    <source>
        <dbReference type="ARBA" id="ARBA00012874"/>
    </source>
</evidence>
<comment type="subunit">
    <text evidence="3">Homodimer.</text>
</comment>
<dbReference type="Pfam" id="PF01063">
    <property type="entry name" value="Aminotran_4"/>
    <property type="match status" value="1"/>
</dbReference>
<dbReference type="EC" id="2.6.1.21" evidence="4 12"/>
<evidence type="ECO:0000256" key="6">
    <source>
        <dbReference type="ARBA" id="ARBA00022576"/>
    </source>
</evidence>
<dbReference type="PANTHER" id="PTHR42743">
    <property type="entry name" value="AMINO-ACID AMINOTRANSFERASE"/>
    <property type="match status" value="1"/>
</dbReference>